<evidence type="ECO:0000256" key="1">
    <source>
        <dbReference type="ARBA" id="ARBA00004141"/>
    </source>
</evidence>
<keyword evidence="2" id="KW-0813">Transport</keyword>
<feature type="transmembrane region" description="Helical" evidence="7">
    <location>
        <begin position="153"/>
        <end position="175"/>
    </location>
</feature>
<feature type="compositionally biased region" description="Basic and acidic residues" evidence="6">
    <location>
        <begin position="18"/>
        <end position="36"/>
    </location>
</feature>
<protein>
    <submittedName>
        <fullName evidence="8">Uncharacterized protein</fullName>
    </submittedName>
</protein>
<evidence type="ECO:0000313" key="9">
    <source>
        <dbReference type="Proteomes" id="UP001480595"/>
    </source>
</evidence>
<sequence>MTDTEKYDDVQVATQVEDSARRHEVDSKEDSQRSDDAEILSTTSKGRLVEGYIAYWPIIQFGFTLLATWECVGLTLQLNLQNGGASTLVYGTIFSGVGSCLVALSIAEMASMDPAQGWVTVFGWMTGAAANLVYLAQGVLAVAVLWHPELKPTAWQTALVMCVFVVPPVVGNLWFRRIVAPLE</sequence>
<keyword evidence="5 7" id="KW-0472">Membrane</keyword>
<evidence type="ECO:0000256" key="2">
    <source>
        <dbReference type="ARBA" id="ARBA00022448"/>
    </source>
</evidence>
<dbReference type="Proteomes" id="UP001480595">
    <property type="component" value="Unassembled WGS sequence"/>
</dbReference>
<comment type="caution">
    <text evidence="8">The sequence shown here is derived from an EMBL/GenBank/DDBJ whole genome shotgun (WGS) entry which is preliminary data.</text>
</comment>
<organism evidence="8 9">
    <name type="scientific">Apiospora phragmitis</name>
    <dbReference type="NCBI Taxonomy" id="2905665"/>
    <lineage>
        <taxon>Eukaryota</taxon>
        <taxon>Fungi</taxon>
        <taxon>Dikarya</taxon>
        <taxon>Ascomycota</taxon>
        <taxon>Pezizomycotina</taxon>
        <taxon>Sordariomycetes</taxon>
        <taxon>Xylariomycetidae</taxon>
        <taxon>Amphisphaeriales</taxon>
        <taxon>Apiosporaceae</taxon>
        <taxon>Apiospora</taxon>
    </lineage>
</organism>
<feature type="transmembrane region" description="Helical" evidence="7">
    <location>
        <begin position="119"/>
        <end position="147"/>
    </location>
</feature>
<name>A0ABR1UJL1_9PEZI</name>
<comment type="subcellular location">
    <subcellularLocation>
        <location evidence="1">Membrane</location>
        <topology evidence="1">Multi-pass membrane protein</topology>
    </subcellularLocation>
</comment>
<dbReference type="GeneID" id="92092988"/>
<evidence type="ECO:0000256" key="3">
    <source>
        <dbReference type="ARBA" id="ARBA00022692"/>
    </source>
</evidence>
<dbReference type="EMBL" id="JAQQWL010000009">
    <property type="protein sequence ID" value="KAK8058068.1"/>
    <property type="molecule type" value="Genomic_DNA"/>
</dbReference>
<dbReference type="Gene3D" id="1.20.1740.10">
    <property type="entry name" value="Amino acid/polyamine transporter I"/>
    <property type="match status" value="1"/>
</dbReference>
<feature type="region of interest" description="Disordered" evidence="6">
    <location>
        <begin position="18"/>
        <end position="38"/>
    </location>
</feature>
<evidence type="ECO:0000256" key="6">
    <source>
        <dbReference type="SAM" id="MobiDB-lite"/>
    </source>
</evidence>
<keyword evidence="4 7" id="KW-1133">Transmembrane helix</keyword>
<reference evidence="8 9" key="1">
    <citation type="submission" date="2023-01" db="EMBL/GenBank/DDBJ databases">
        <title>Analysis of 21 Apiospora genomes using comparative genomics revels a genus with tremendous synthesis potential of carbohydrate active enzymes and secondary metabolites.</title>
        <authorList>
            <person name="Sorensen T."/>
        </authorList>
    </citation>
    <scope>NUCLEOTIDE SEQUENCE [LARGE SCALE GENOMIC DNA]</scope>
    <source>
        <strain evidence="8 9">CBS 135458</strain>
    </source>
</reference>
<keyword evidence="9" id="KW-1185">Reference proteome</keyword>
<gene>
    <name evidence="8" type="ORF">PG994_008516</name>
</gene>
<feature type="transmembrane region" description="Helical" evidence="7">
    <location>
        <begin position="53"/>
        <end position="76"/>
    </location>
</feature>
<evidence type="ECO:0000256" key="4">
    <source>
        <dbReference type="ARBA" id="ARBA00022989"/>
    </source>
</evidence>
<evidence type="ECO:0000256" key="7">
    <source>
        <dbReference type="SAM" id="Phobius"/>
    </source>
</evidence>
<evidence type="ECO:0000313" key="8">
    <source>
        <dbReference type="EMBL" id="KAK8058068.1"/>
    </source>
</evidence>
<accession>A0ABR1UJL1</accession>
<evidence type="ECO:0000256" key="5">
    <source>
        <dbReference type="ARBA" id="ARBA00023136"/>
    </source>
</evidence>
<dbReference type="PANTHER" id="PTHR45649:SF5">
    <property type="entry name" value="GABA TRANSPORTER (EUROFUNG)-RELATED"/>
    <property type="match status" value="1"/>
</dbReference>
<dbReference type="PANTHER" id="PTHR45649">
    <property type="entry name" value="AMINO-ACID PERMEASE BAT1"/>
    <property type="match status" value="1"/>
</dbReference>
<keyword evidence="3 7" id="KW-0812">Transmembrane</keyword>
<proteinExistence type="predicted"/>
<feature type="transmembrane region" description="Helical" evidence="7">
    <location>
        <begin position="88"/>
        <end position="107"/>
    </location>
</feature>
<dbReference type="RefSeq" id="XP_066713514.1">
    <property type="nucleotide sequence ID" value="XM_066859925.1"/>
</dbReference>